<feature type="domain" description="DUF4349" evidence="4">
    <location>
        <begin position="72"/>
        <end position="287"/>
    </location>
</feature>
<dbReference type="InterPro" id="IPR025645">
    <property type="entry name" value="DUF4349"/>
</dbReference>
<keyword evidence="6" id="KW-1185">Reference proteome</keyword>
<feature type="compositionally biased region" description="Basic and acidic residues" evidence="1">
    <location>
        <begin position="43"/>
        <end position="64"/>
    </location>
</feature>
<proteinExistence type="predicted"/>
<evidence type="ECO:0000313" key="5">
    <source>
        <dbReference type="EMBL" id="MFD2213048.1"/>
    </source>
</evidence>
<organism evidence="5 6">
    <name type="scientific">Metabacillus endolithicus</name>
    <dbReference type="NCBI Taxonomy" id="1535204"/>
    <lineage>
        <taxon>Bacteria</taxon>
        <taxon>Bacillati</taxon>
        <taxon>Bacillota</taxon>
        <taxon>Bacilli</taxon>
        <taxon>Bacillales</taxon>
        <taxon>Bacillaceae</taxon>
        <taxon>Metabacillus</taxon>
    </lineage>
</organism>
<keyword evidence="3" id="KW-0732">Signal</keyword>
<feature type="region of interest" description="Disordered" evidence="1">
    <location>
        <begin position="27"/>
        <end position="64"/>
    </location>
</feature>
<dbReference type="PROSITE" id="PS51257">
    <property type="entry name" value="PROKAR_LIPOPROTEIN"/>
    <property type="match status" value="1"/>
</dbReference>
<gene>
    <name evidence="5" type="ORF">ACFSKK_04885</name>
</gene>
<feature type="chain" id="PRO_5046047660" evidence="3">
    <location>
        <begin position="29"/>
        <end position="308"/>
    </location>
</feature>
<protein>
    <submittedName>
        <fullName evidence="5">DUF4349 domain-containing protein</fullName>
    </submittedName>
</protein>
<evidence type="ECO:0000256" key="1">
    <source>
        <dbReference type="SAM" id="MobiDB-lite"/>
    </source>
</evidence>
<accession>A0ABW5BSF3</accession>
<name>A0ABW5BSF3_9BACI</name>
<dbReference type="Pfam" id="PF14257">
    <property type="entry name" value="DUF4349"/>
    <property type="match status" value="1"/>
</dbReference>
<reference evidence="6" key="1">
    <citation type="journal article" date="2019" name="Int. J. Syst. Evol. Microbiol.">
        <title>The Global Catalogue of Microorganisms (GCM) 10K type strain sequencing project: providing services to taxonomists for standard genome sequencing and annotation.</title>
        <authorList>
            <consortium name="The Broad Institute Genomics Platform"/>
            <consortium name="The Broad Institute Genome Sequencing Center for Infectious Disease"/>
            <person name="Wu L."/>
            <person name="Ma J."/>
        </authorList>
    </citation>
    <scope>NUCLEOTIDE SEQUENCE [LARGE SCALE GENOMIC DNA]</scope>
    <source>
        <strain evidence="6">CGMCC 1.15474</strain>
    </source>
</reference>
<evidence type="ECO:0000313" key="6">
    <source>
        <dbReference type="Proteomes" id="UP001597318"/>
    </source>
</evidence>
<sequence>MKKWRFLLCSFFLVILFTGCSNNSSESAIDNTTSQSADQAVPELEKKERSEGDSVENTVEKEKKEDNFNSDRKVIYTADLSIKVSNFDETVKFVQEKIETLHGYVVQSHSYSVDDGETVEGTITVRIPQESFHLFLESVEKGSTKVLDRSISGQDVTEEYVDLESRLKSKQVVEKRLLEFMEKAEKTEDLLKISSDLAAIQEEIETIKGRMNYLDNQVSLATVTLQVREDKVSVPGLDNEGLNTWERTKKQFMESVNVVLKSMSSIFIFLVGSLPILILIGGILFIALFIFKRKRRHNQGKPPTNLGE</sequence>
<dbReference type="Proteomes" id="UP001597318">
    <property type="component" value="Unassembled WGS sequence"/>
</dbReference>
<feature type="transmembrane region" description="Helical" evidence="2">
    <location>
        <begin position="266"/>
        <end position="291"/>
    </location>
</feature>
<keyword evidence="2" id="KW-0472">Membrane</keyword>
<comment type="caution">
    <text evidence="5">The sequence shown here is derived from an EMBL/GenBank/DDBJ whole genome shotgun (WGS) entry which is preliminary data.</text>
</comment>
<evidence type="ECO:0000256" key="3">
    <source>
        <dbReference type="SAM" id="SignalP"/>
    </source>
</evidence>
<keyword evidence="2" id="KW-0812">Transmembrane</keyword>
<feature type="signal peptide" evidence="3">
    <location>
        <begin position="1"/>
        <end position="28"/>
    </location>
</feature>
<feature type="compositionally biased region" description="Polar residues" evidence="1">
    <location>
        <begin position="27"/>
        <end position="38"/>
    </location>
</feature>
<evidence type="ECO:0000256" key="2">
    <source>
        <dbReference type="SAM" id="Phobius"/>
    </source>
</evidence>
<dbReference type="RefSeq" id="WP_247341452.1">
    <property type="nucleotide sequence ID" value="NZ_CP095550.1"/>
</dbReference>
<dbReference type="EMBL" id="JBHUIK010000001">
    <property type="protein sequence ID" value="MFD2213048.1"/>
    <property type="molecule type" value="Genomic_DNA"/>
</dbReference>
<keyword evidence="2" id="KW-1133">Transmembrane helix</keyword>
<evidence type="ECO:0000259" key="4">
    <source>
        <dbReference type="Pfam" id="PF14257"/>
    </source>
</evidence>